<evidence type="ECO:0000313" key="2">
    <source>
        <dbReference type="Proteomes" id="UP001064048"/>
    </source>
</evidence>
<evidence type="ECO:0000313" key="1">
    <source>
        <dbReference type="EMBL" id="KAI8439513.1"/>
    </source>
</evidence>
<reference evidence="1 2" key="1">
    <citation type="journal article" date="2022" name="Genome Biol. Evol.">
        <title>The Spruce Budworm Genome: Reconstructing the Evolutionary History of Antifreeze Proteins.</title>
        <authorList>
            <person name="Beliveau C."/>
            <person name="Gagne P."/>
            <person name="Picq S."/>
            <person name="Vernygora O."/>
            <person name="Keeling C.I."/>
            <person name="Pinkney K."/>
            <person name="Doucet D."/>
            <person name="Wen F."/>
            <person name="Johnston J.S."/>
            <person name="Maaroufi H."/>
            <person name="Boyle B."/>
            <person name="Laroche J."/>
            <person name="Dewar K."/>
            <person name="Juretic N."/>
            <person name="Blackburn G."/>
            <person name="Nisole A."/>
            <person name="Brunet B."/>
            <person name="Brandao M."/>
            <person name="Lumley L."/>
            <person name="Duan J."/>
            <person name="Quan G."/>
            <person name="Lucarotti C.J."/>
            <person name="Roe A.D."/>
            <person name="Sperling F.A.H."/>
            <person name="Levesque R.C."/>
            <person name="Cusson M."/>
        </authorList>
    </citation>
    <scope>NUCLEOTIDE SEQUENCE [LARGE SCALE GENOMIC DNA]</scope>
    <source>
        <strain evidence="1">Glfc:IPQL:Cfum</strain>
    </source>
</reference>
<dbReference type="Proteomes" id="UP001064048">
    <property type="component" value="Chromosome 23"/>
</dbReference>
<name>A0ACC0KSS8_CHOFU</name>
<accession>A0ACC0KSS8</accession>
<comment type="caution">
    <text evidence="1">The sequence shown here is derived from an EMBL/GenBank/DDBJ whole genome shotgun (WGS) entry which is preliminary data.</text>
</comment>
<organism evidence="1 2">
    <name type="scientific">Choristoneura fumiferana</name>
    <name type="common">Spruce budworm moth</name>
    <name type="synonym">Archips fumiferana</name>
    <dbReference type="NCBI Taxonomy" id="7141"/>
    <lineage>
        <taxon>Eukaryota</taxon>
        <taxon>Metazoa</taxon>
        <taxon>Ecdysozoa</taxon>
        <taxon>Arthropoda</taxon>
        <taxon>Hexapoda</taxon>
        <taxon>Insecta</taxon>
        <taxon>Pterygota</taxon>
        <taxon>Neoptera</taxon>
        <taxon>Endopterygota</taxon>
        <taxon>Lepidoptera</taxon>
        <taxon>Glossata</taxon>
        <taxon>Ditrysia</taxon>
        <taxon>Tortricoidea</taxon>
        <taxon>Tortricidae</taxon>
        <taxon>Tortricinae</taxon>
        <taxon>Choristoneura</taxon>
    </lineage>
</organism>
<dbReference type="EMBL" id="CM046123">
    <property type="protein sequence ID" value="KAI8439513.1"/>
    <property type="molecule type" value="Genomic_DNA"/>
</dbReference>
<gene>
    <name evidence="1" type="ORF">MSG28_013269</name>
</gene>
<keyword evidence="2" id="KW-1185">Reference proteome</keyword>
<sequence>MDHLTPNKIQRLMHLAEDASSFNMPHKRPMLGEEDLKRLNPATAPYNNKESGACESSSGLLDLDQVKGFGESDIGSVSRSTGFHPGEMTGRSTGTEEAVPKFRHSCFNMESLATELDRQTSEVQDIMRHSIATNYSFHSKNLTADEESFMAKRAPLPLQQTHTLFAETSSVNNSDLSVGAYFRKRCPEFGKVLAQTQSPDRSSMRPSLSEVSSSTHLENAENYQPYKLDPSLDSVPVRQPRNPASDQVLLQPSNIAVQSAPKPSLREESIVETFKVPAPTSVRNVPKLEPQTDLKHGVPVDKRKMANKPPGTTDLFMKAVTHSAIKPTSDDTEGSLVDNSLSISRIAELLAGNQSILRVSDILDQFTTKKEQKQPLSERNYFPKQEPVTYLKDSRDLDYATSSESVQTVISVNKASVNQENKVVPEVIVTRHSLTKGVQNVEAESVKTERTRSKSSSTRSRSTLSTVQENCGAESPVNSSRGEVNTSHVPSPNIEYKELDKSVDWHEVMQQKRRRQQGIAKDKWADITSPPITGFVGVSCAATISVVTLTDSWLTASFYFHTLPNQGRDLRIELPRQPLLLSPSKTEQLQIHITTSAEMNAILPYTVTLKDSSIDCEIEHKGIIEVDFKMPVVQAMSLDGINKVTFSPTLEKTLLSKTFVLISDSPVDLQLSLSILGGKNMFAIKNVQEIKKSEVNRVLKEQHSMEERQMLSKHKNKALNKQLCRLTRGNAIKATVTFEAPTLSDHTSSKMETFTSAICVTLIDCETVIKELELIATVGTATLAVSAPDSKIFITKDMSSVSVRNTGSVAGVWFIKMKVSDERNYFNVSLTRLELAPAETKNMNLYYTGPEDSLNTATLLFEEAITGTLTTLELSGGAEKPKQFPIKTNCTILSWVRSGRKEISLKNSTDKKVQIRCQVIGDNFTIDMAGVDARGTCCIIQFNPNECRPLPIVYSPTSYLPNASSLHLMYDKNSEYTRKISLYGCSSGDPLRWCGLATYGETALVRAVARSNIELKLTNKSPMPSFVCARVNFNREYKIHQVNRERVHAALLGSASILPCTARPSCEWVCVCSTTVLSSISRAMTQATDFGLHDEKNSRLITKVQYMSVASSCRVEGAWRVVRGRGAHAVTLRVDWARVERRAADARAPTLATLTALTGPELTRRRILRCPFSPSYIKESLMIMRQRRDVDSTNMIGRSLHVSPLSSSSPHILKTEGNGVLDVSLLPENLRMLTGPFEGEDDSMDTLLRDFNENKSSLVELIGGLQELKAQIDLPQDIAEETIIIADDTILEHHTLYE</sequence>
<proteinExistence type="predicted"/>
<protein>
    <submittedName>
        <fullName evidence="1">Uncharacterized protein</fullName>
    </submittedName>
</protein>